<reference evidence="1 2" key="1">
    <citation type="submission" date="2016-05" db="EMBL/GenBank/DDBJ databases">
        <title>Single-cell genome of chain-forming Candidatus Thiomargarita nelsonii and comparison to other large sulfur-oxidizing bacteria.</title>
        <authorList>
            <person name="Winkel M."/>
            <person name="Salman V."/>
            <person name="Woyke T."/>
            <person name="Schulz-Vogt H."/>
            <person name="Richter M."/>
            <person name="Flood B."/>
            <person name="Bailey J."/>
            <person name="Amann R."/>
            <person name="Mussmann M."/>
        </authorList>
    </citation>
    <scope>NUCLEOTIDE SEQUENCE [LARGE SCALE GENOMIC DNA]</scope>
    <source>
        <strain evidence="1 2">THI036</strain>
    </source>
</reference>
<evidence type="ECO:0000313" key="2">
    <source>
        <dbReference type="Proteomes" id="UP000076962"/>
    </source>
</evidence>
<organism evidence="1 2">
    <name type="scientific">Candidatus Thiomargarita nelsonii</name>
    <dbReference type="NCBI Taxonomy" id="1003181"/>
    <lineage>
        <taxon>Bacteria</taxon>
        <taxon>Pseudomonadati</taxon>
        <taxon>Pseudomonadota</taxon>
        <taxon>Gammaproteobacteria</taxon>
        <taxon>Thiotrichales</taxon>
        <taxon>Thiotrichaceae</taxon>
        <taxon>Thiomargarita</taxon>
    </lineage>
</organism>
<dbReference type="EMBL" id="LUTY01001053">
    <property type="protein sequence ID" value="OAD22281.1"/>
    <property type="molecule type" value="Genomic_DNA"/>
</dbReference>
<dbReference type="Proteomes" id="UP000076962">
    <property type="component" value="Unassembled WGS sequence"/>
</dbReference>
<accession>A0A176S2G6</accession>
<protein>
    <submittedName>
        <fullName evidence="1">Uncharacterized protein</fullName>
    </submittedName>
</protein>
<sequence length="52" mass="5709">MLASTEKLQEAGFASRVFTERDLARVFGGTPDRASGDQWTSVFHGKTFECIG</sequence>
<proteinExistence type="predicted"/>
<evidence type="ECO:0000313" key="1">
    <source>
        <dbReference type="EMBL" id="OAD22281.1"/>
    </source>
</evidence>
<name>A0A176S2G6_9GAMM</name>
<comment type="caution">
    <text evidence="1">The sequence shown here is derived from an EMBL/GenBank/DDBJ whole genome shotgun (WGS) entry which is preliminary data.</text>
</comment>
<keyword evidence="2" id="KW-1185">Reference proteome</keyword>
<gene>
    <name evidence="1" type="ORF">THIOM_001924</name>
</gene>
<dbReference type="AlphaFoldDB" id="A0A176S2G6"/>